<keyword evidence="3" id="KW-0067">ATP-binding</keyword>
<dbReference type="InterPro" id="IPR010513">
    <property type="entry name" value="KEN_dom"/>
</dbReference>
<evidence type="ECO:0000313" key="6">
    <source>
        <dbReference type="EMBL" id="KAJ0221453.1"/>
    </source>
</evidence>
<feature type="domain" description="KEN" evidence="5">
    <location>
        <begin position="44"/>
        <end position="172"/>
    </location>
</feature>
<dbReference type="GO" id="GO:0005524">
    <property type="term" value="F:ATP binding"/>
    <property type="evidence" value="ECO:0007669"/>
    <property type="project" value="UniProtKB-KW"/>
</dbReference>
<gene>
    <name evidence="6" type="ORF">LSAT_V11C200051440</name>
</gene>
<dbReference type="Pfam" id="PF06479">
    <property type="entry name" value="Ribonuc_2-5A"/>
    <property type="match status" value="1"/>
</dbReference>
<evidence type="ECO:0000256" key="1">
    <source>
        <dbReference type="ARBA" id="ARBA00022729"/>
    </source>
</evidence>
<keyword evidence="4" id="KW-1133">Transmembrane helix</keyword>
<keyword evidence="1" id="KW-0732">Signal</keyword>
<dbReference type="InterPro" id="IPR045133">
    <property type="entry name" value="IRE1/2-like"/>
</dbReference>
<dbReference type="GO" id="GO:0004674">
    <property type="term" value="F:protein serine/threonine kinase activity"/>
    <property type="evidence" value="ECO:0007669"/>
    <property type="project" value="InterPro"/>
</dbReference>
<comment type="caution">
    <text evidence="6">The sequence shown here is derived from an EMBL/GenBank/DDBJ whole genome shotgun (WGS) entry which is preliminary data.</text>
</comment>
<organism evidence="6 7">
    <name type="scientific">Lactuca sativa</name>
    <name type="common">Garden lettuce</name>
    <dbReference type="NCBI Taxonomy" id="4236"/>
    <lineage>
        <taxon>Eukaryota</taxon>
        <taxon>Viridiplantae</taxon>
        <taxon>Streptophyta</taxon>
        <taxon>Embryophyta</taxon>
        <taxon>Tracheophyta</taxon>
        <taxon>Spermatophyta</taxon>
        <taxon>Magnoliopsida</taxon>
        <taxon>eudicotyledons</taxon>
        <taxon>Gunneridae</taxon>
        <taxon>Pentapetalae</taxon>
        <taxon>asterids</taxon>
        <taxon>campanulids</taxon>
        <taxon>Asterales</taxon>
        <taxon>Asteraceae</taxon>
        <taxon>Cichorioideae</taxon>
        <taxon>Cichorieae</taxon>
        <taxon>Lactucinae</taxon>
        <taxon>Lactuca</taxon>
    </lineage>
</organism>
<evidence type="ECO:0000256" key="4">
    <source>
        <dbReference type="SAM" id="Phobius"/>
    </source>
</evidence>
<dbReference type="PROSITE" id="PS51392">
    <property type="entry name" value="KEN"/>
    <property type="match status" value="1"/>
</dbReference>
<dbReference type="PANTHER" id="PTHR13954:SF6">
    <property type="entry name" value="NON-SPECIFIC SERINE_THREONINE PROTEIN KINASE"/>
    <property type="match status" value="1"/>
</dbReference>
<dbReference type="Gene3D" id="1.20.1440.180">
    <property type="entry name" value="KEN domain"/>
    <property type="match status" value="1"/>
</dbReference>
<dbReference type="AlphaFoldDB" id="A0A9R1WFS9"/>
<name>A0A9R1WFS9_LACSA</name>
<dbReference type="GO" id="GO:0030968">
    <property type="term" value="P:endoplasmic reticulum unfolded protein response"/>
    <property type="evidence" value="ECO:0007669"/>
    <property type="project" value="InterPro"/>
</dbReference>
<dbReference type="GO" id="GO:0006397">
    <property type="term" value="P:mRNA processing"/>
    <property type="evidence" value="ECO:0007669"/>
    <property type="project" value="InterPro"/>
</dbReference>
<evidence type="ECO:0000259" key="5">
    <source>
        <dbReference type="PROSITE" id="PS51392"/>
    </source>
</evidence>
<evidence type="ECO:0000256" key="3">
    <source>
        <dbReference type="ARBA" id="ARBA00022840"/>
    </source>
</evidence>
<reference evidence="6 7" key="1">
    <citation type="journal article" date="2017" name="Nat. Commun.">
        <title>Genome assembly with in vitro proximity ligation data and whole-genome triplication in lettuce.</title>
        <authorList>
            <person name="Reyes-Chin-Wo S."/>
            <person name="Wang Z."/>
            <person name="Yang X."/>
            <person name="Kozik A."/>
            <person name="Arikit S."/>
            <person name="Song C."/>
            <person name="Xia L."/>
            <person name="Froenicke L."/>
            <person name="Lavelle D.O."/>
            <person name="Truco M.J."/>
            <person name="Xia R."/>
            <person name="Zhu S."/>
            <person name="Xu C."/>
            <person name="Xu H."/>
            <person name="Xu X."/>
            <person name="Cox K."/>
            <person name="Korf I."/>
            <person name="Meyers B.C."/>
            <person name="Michelmore R.W."/>
        </authorList>
    </citation>
    <scope>NUCLEOTIDE SEQUENCE [LARGE SCALE GENOMIC DNA]</scope>
    <source>
        <strain evidence="7">cv. Salinas</strain>
        <tissue evidence="6">Seedlings</tissue>
    </source>
</reference>
<accession>A0A9R1WFS9</accession>
<keyword evidence="4" id="KW-0472">Membrane</keyword>
<evidence type="ECO:0000256" key="2">
    <source>
        <dbReference type="ARBA" id="ARBA00022741"/>
    </source>
</evidence>
<keyword evidence="7" id="KW-1185">Reference proteome</keyword>
<dbReference type="GO" id="GO:0004521">
    <property type="term" value="F:RNA endonuclease activity"/>
    <property type="evidence" value="ECO:0007669"/>
    <property type="project" value="InterPro"/>
</dbReference>
<evidence type="ECO:0000313" key="7">
    <source>
        <dbReference type="Proteomes" id="UP000235145"/>
    </source>
</evidence>
<dbReference type="InterPro" id="IPR038357">
    <property type="entry name" value="KEN_sf"/>
</dbReference>
<dbReference type="Proteomes" id="UP000235145">
    <property type="component" value="Unassembled WGS sequence"/>
</dbReference>
<keyword evidence="4" id="KW-0812">Transmembrane</keyword>
<sequence>MRLLQNSRFTKSIQPFFVSLFSKTRKNGLPTARDVCNDILFWDSEFILSFYQETSAIIKSKKCDPGLRKALLQIKDYDNWDQVLDKALVEDIKHHAKNITADLCGLIQGIRNKYTHRDEFTKPLKSLFGEDTTGLEAYFRYKFPRLLMDVYKLVRDLDPMQLLECLIQFPDFGLMQGTGSQSVLDFGPMQLVPEFGPMQLVPDFGPMQGTGSQLVPNFGPMQWAMPNMCLYVIVWYVVVWGSSLSFVLTVSVLVSGTRFSKEELGKIAMHTPFVQPGVFIL</sequence>
<feature type="transmembrane region" description="Helical" evidence="4">
    <location>
        <begin position="230"/>
        <end position="254"/>
    </location>
</feature>
<keyword evidence="2" id="KW-0547">Nucleotide-binding</keyword>
<dbReference type="EMBL" id="NBSK02000002">
    <property type="protein sequence ID" value="KAJ0221453.1"/>
    <property type="molecule type" value="Genomic_DNA"/>
</dbReference>
<protein>
    <recommendedName>
        <fullName evidence="5">KEN domain-containing protein</fullName>
    </recommendedName>
</protein>
<proteinExistence type="predicted"/>
<dbReference type="PANTHER" id="PTHR13954">
    <property type="entry name" value="IRE1-RELATED"/>
    <property type="match status" value="1"/>
</dbReference>